<accession>A0A1Q2CK44</accession>
<dbReference type="Pfam" id="PF13563">
    <property type="entry name" value="2_5_RNA_ligase2"/>
    <property type="match status" value="1"/>
</dbReference>
<protein>
    <recommendedName>
        <fullName evidence="3">2'-5' RNA ligase</fullName>
    </recommendedName>
</protein>
<dbReference type="STRING" id="1332264.BW730_02070"/>
<evidence type="ECO:0008006" key="3">
    <source>
        <dbReference type="Google" id="ProtNLM"/>
    </source>
</evidence>
<sequence length="215" mass="23407">MGKAYRSMRTAPRRYGWGMQSFFDGIDGWDRNDGSLHVYALPDEGVADRLESLSERLDGVPGLPRMPRSWLHFTISRLAQYDDLGQANLTRLADAIGARLSTVGPFDLRVGAPRATDKAVDCTAEPSPEWDALVAAVRGAAVEAFPEDELPAGPHAPHVALAYAVGEVPDADLEARLADAPEVGTVPIRGLHLVSVTMRPEVGTFDWTELANWEF</sequence>
<evidence type="ECO:0000313" key="2">
    <source>
        <dbReference type="Proteomes" id="UP000188145"/>
    </source>
</evidence>
<organism evidence="1 2">
    <name type="scientific">Tessaracoccus aquimaris</name>
    <dbReference type="NCBI Taxonomy" id="1332264"/>
    <lineage>
        <taxon>Bacteria</taxon>
        <taxon>Bacillati</taxon>
        <taxon>Actinomycetota</taxon>
        <taxon>Actinomycetes</taxon>
        <taxon>Propionibacteriales</taxon>
        <taxon>Propionibacteriaceae</taxon>
        <taxon>Tessaracoccus</taxon>
    </lineage>
</organism>
<proteinExistence type="predicted"/>
<dbReference type="Gene3D" id="3.90.1140.10">
    <property type="entry name" value="Cyclic phosphodiesterase"/>
    <property type="match status" value="1"/>
</dbReference>
<keyword evidence="2" id="KW-1185">Reference proteome</keyword>
<dbReference type="KEGG" id="tes:BW730_02070"/>
<evidence type="ECO:0000313" key="1">
    <source>
        <dbReference type="EMBL" id="AQP46506.1"/>
    </source>
</evidence>
<name>A0A1Q2CK44_9ACTN</name>
<dbReference type="InterPro" id="IPR009097">
    <property type="entry name" value="Cyclic_Pdiesterase"/>
</dbReference>
<dbReference type="Proteomes" id="UP000188145">
    <property type="component" value="Chromosome"/>
</dbReference>
<reference evidence="2" key="1">
    <citation type="submission" date="2017-02" db="EMBL/GenBank/DDBJ databases">
        <title>Tessaracoccus aquaemaris sp. nov., isolated from the intestine of a Korean rockfish, Sebastes schlegelii, in a marine aquaculture pond.</title>
        <authorList>
            <person name="Tak E.J."/>
            <person name="Bae J.-W."/>
        </authorList>
    </citation>
    <scope>NUCLEOTIDE SEQUENCE [LARGE SCALE GENOMIC DNA]</scope>
    <source>
        <strain evidence="2">NSG39</strain>
    </source>
</reference>
<dbReference type="AlphaFoldDB" id="A0A1Q2CK44"/>
<dbReference type="SUPFAM" id="SSF55144">
    <property type="entry name" value="LigT-like"/>
    <property type="match status" value="1"/>
</dbReference>
<dbReference type="EMBL" id="CP019606">
    <property type="protein sequence ID" value="AQP46506.1"/>
    <property type="molecule type" value="Genomic_DNA"/>
</dbReference>
<gene>
    <name evidence="1" type="ORF">BW730_02070</name>
</gene>